<dbReference type="InParanoid" id="Q24IK1"/>
<dbReference type="Proteomes" id="UP000009168">
    <property type="component" value="Unassembled WGS sequence"/>
</dbReference>
<dbReference type="HOGENOM" id="CLU_1491954_0_0_1"/>
<organism evidence="1 2">
    <name type="scientific">Tetrahymena thermophila (strain SB210)</name>
    <dbReference type="NCBI Taxonomy" id="312017"/>
    <lineage>
        <taxon>Eukaryota</taxon>
        <taxon>Sar</taxon>
        <taxon>Alveolata</taxon>
        <taxon>Ciliophora</taxon>
        <taxon>Intramacronucleata</taxon>
        <taxon>Oligohymenophorea</taxon>
        <taxon>Hymenostomatida</taxon>
        <taxon>Tetrahymenina</taxon>
        <taxon>Tetrahymenidae</taxon>
        <taxon>Tetrahymena</taxon>
    </lineage>
</organism>
<dbReference type="RefSeq" id="XP_001027866.1">
    <property type="nucleotide sequence ID" value="XM_001027866.1"/>
</dbReference>
<reference evidence="2" key="1">
    <citation type="journal article" date="2006" name="PLoS Biol.">
        <title>Macronuclear genome sequence of the ciliate Tetrahymena thermophila, a model eukaryote.</title>
        <authorList>
            <person name="Eisen J.A."/>
            <person name="Coyne R.S."/>
            <person name="Wu M."/>
            <person name="Wu D."/>
            <person name="Thiagarajan M."/>
            <person name="Wortman J.R."/>
            <person name="Badger J.H."/>
            <person name="Ren Q."/>
            <person name="Amedeo P."/>
            <person name="Jones K.M."/>
            <person name="Tallon L.J."/>
            <person name="Delcher A.L."/>
            <person name="Salzberg S.L."/>
            <person name="Silva J.C."/>
            <person name="Haas B.J."/>
            <person name="Majoros W.H."/>
            <person name="Farzad M."/>
            <person name="Carlton J.M."/>
            <person name="Smith R.K. Jr."/>
            <person name="Garg J."/>
            <person name="Pearlman R.E."/>
            <person name="Karrer K.M."/>
            <person name="Sun L."/>
            <person name="Manning G."/>
            <person name="Elde N.C."/>
            <person name="Turkewitz A.P."/>
            <person name="Asai D.J."/>
            <person name="Wilkes D.E."/>
            <person name="Wang Y."/>
            <person name="Cai H."/>
            <person name="Collins K."/>
            <person name="Stewart B.A."/>
            <person name="Lee S.R."/>
            <person name="Wilamowska K."/>
            <person name="Weinberg Z."/>
            <person name="Ruzzo W.L."/>
            <person name="Wloga D."/>
            <person name="Gaertig J."/>
            <person name="Frankel J."/>
            <person name="Tsao C.-C."/>
            <person name="Gorovsky M.A."/>
            <person name="Keeling P.J."/>
            <person name="Waller R.F."/>
            <person name="Patron N.J."/>
            <person name="Cherry J.M."/>
            <person name="Stover N.A."/>
            <person name="Krieger C.J."/>
            <person name="del Toro C."/>
            <person name="Ryder H.F."/>
            <person name="Williamson S.C."/>
            <person name="Barbeau R.A."/>
            <person name="Hamilton E.P."/>
            <person name="Orias E."/>
        </authorList>
    </citation>
    <scope>NUCLEOTIDE SEQUENCE [LARGE SCALE GENOMIC DNA]</scope>
    <source>
        <strain evidence="2">SB210</strain>
    </source>
</reference>
<gene>
    <name evidence="1" type="ORF">TTHERM_00919730</name>
</gene>
<name>Q24IK1_TETTS</name>
<protein>
    <submittedName>
        <fullName evidence="1">Uncharacterized protein</fullName>
    </submittedName>
</protein>
<dbReference type="EMBL" id="GG662213">
    <property type="protein sequence ID" value="EAS07624.1"/>
    <property type="molecule type" value="Genomic_DNA"/>
</dbReference>
<evidence type="ECO:0000313" key="1">
    <source>
        <dbReference type="EMBL" id="EAS07624.1"/>
    </source>
</evidence>
<dbReference type="KEGG" id="tet:TTHERM_00919730"/>
<keyword evidence="2" id="KW-1185">Reference proteome</keyword>
<proteinExistence type="predicted"/>
<dbReference type="AlphaFoldDB" id="Q24IK1"/>
<evidence type="ECO:0000313" key="2">
    <source>
        <dbReference type="Proteomes" id="UP000009168"/>
    </source>
</evidence>
<sequence>MKYPTQTQHVYIQNSEITLIPYQIKYLINKEEQSRMMNETLNQNSQILSKMAKIYFFSYQILQNYLIANQSVINIQQIGSQKKGWSHFGAYQSQTPKMKTRTKKFLLSIGPEISRSPQYFTQCFQFQEFTNREHKKPSTAKLQESLVFKEINFKSRKALSTMPIPDRFLKVQPVLKVEEAC</sequence>
<dbReference type="GeneID" id="7840757"/>
<accession>Q24IK1</accession>